<evidence type="ECO:0008006" key="5">
    <source>
        <dbReference type="Google" id="ProtNLM"/>
    </source>
</evidence>
<accession>A0A2K2CLM7</accession>
<sequence>MASPPCCFLSFLLLSTSALMPARCGRTAAPEVPWREMRVGVWRRRVSAVRRFSKSHFDSGIRGLAKRRWLTGEAASLTSLRWSGAGRRRGCGGGWPELSCVPRQEKLQQGPAAEYSGGGWQEKLRHWPAGVQQRPSPNRRGE</sequence>
<dbReference type="AlphaFoldDB" id="A0A2K2CLM7"/>
<dbReference type="EnsemblPlants" id="PNT62932">
    <property type="protein sequence ID" value="PNT62932"/>
    <property type="gene ID" value="BRADI_4g09755v3"/>
</dbReference>
<dbReference type="EMBL" id="CM000883">
    <property type="protein sequence ID" value="PNT62932.1"/>
    <property type="molecule type" value="Genomic_DNA"/>
</dbReference>
<proteinExistence type="predicted"/>
<organism evidence="2">
    <name type="scientific">Brachypodium distachyon</name>
    <name type="common">Purple false brome</name>
    <name type="synonym">Trachynia distachya</name>
    <dbReference type="NCBI Taxonomy" id="15368"/>
    <lineage>
        <taxon>Eukaryota</taxon>
        <taxon>Viridiplantae</taxon>
        <taxon>Streptophyta</taxon>
        <taxon>Embryophyta</taxon>
        <taxon>Tracheophyta</taxon>
        <taxon>Spermatophyta</taxon>
        <taxon>Magnoliopsida</taxon>
        <taxon>Liliopsida</taxon>
        <taxon>Poales</taxon>
        <taxon>Poaceae</taxon>
        <taxon>BOP clade</taxon>
        <taxon>Pooideae</taxon>
        <taxon>Stipodae</taxon>
        <taxon>Brachypodieae</taxon>
        <taxon>Brachypodium</taxon>
    </lineage>
</organism>
<feature type="chain" id="PRO_5036043216" description="Secreted protein" evidence="1">
    <location>
        <begin position="25"/>
        <end position="142"/>
    </location>
</feature>
<dbReference type="InParanoid" id="A0A2K2CLM7"/>
<reference evidence="2" key="2">
    <citation type="submission" date="2017-06" db="EMBL/GenBank/DDBJ databases">
        <title>WGS assembly of Brachypodium distachyon.</title>
        <authorList>
            <consortium name="The International Brachypodium Initiative"/>
            <person name="Lucas S."/>
            <person name="Harmon-Smith M."/>
            <person name="Lail K."/>
            <person name="Tice H."/>
            <person name="Grimwood J."/>
            <person name="Bruce D."/>
            <person name="Barry K."/>
            <person name="Shu S."/>
            <person name="Lindquist E."/>
            <person name="Wang M."/>
            <person name="Pitluck S."/>
            <person name="Vogel J.P."/>
            <person name="Garvin D.F."/>
            <person name="Mockler T.C."/>
            <person name="Schmutz J."/>
            <person name="Rokhsar D."/>
            <person name="Bevan M.W."/>
        </authorList>
    </citation>
    <scope>NUCLEOTIDE SEQUENCE</scope>
    <source>
        <strain evidence="2">Bd21</strain>
    </source>
</reference>
<dbReference type="Gramene" id="PNT62932">
    <property type="protein sequence ID" value="PNT62932"/>
    <property type="gene ID" value="BRADI_4g09755v3"/>
</dbReference>
<feature type="signal peptide" evidence="1">
    <location>
        <begin position="1"/>
        <end position="24"/>
    </location>
</feature>
<reference evidence="2 3" key="1">
    <citation type="journal article" date="2010" name="Nature">
        <title>Genome sequencing and analysis of the model grass Brachypodium distachyon.</title>
        <authorList>
            <consortium name="International Brachypodium Initiative"/>
        </authorList>
    </citation>
    <scope>NUCLEOTIDE SEQUENCE [LARGE SCALE GENOMIC DNA]</scope>
    <source>
        <strain evidence="2 3">Bd21</strain>
    </source>
</reference>
<protein>
    <recommendedName>
        <fullName evidence="5">Secreted protein</fullName>
    </recommendedName>
</protein>
<evidence type="ECO:0000313" key="2">
    <source>
        <dbReference type="EMBL" id="PNT62932.1"/>
    </source>
</evidence>
<evidence type="ECO:0000256" key="1">
    <source>
        <dbReference type="SAM" id="SignalP"/>
    </source>
</evidence>
<evidence type="ECO:0000313" key="3">
    <source>
        <dbReference type="EnsemblPlants" id="PNT62932"/>
    </source>
</evidence>
<gene>
    <name evidence="2" type="ORF">BRADI_4g09755v3</name>
</gene>
<reference evidence="3" key="3">
    <citation type="submission" date="2018-08" db="UniProtKB">
        <authorList>
            <consortium name="EnsemblPlants"/>
        </authorList>
    </citation>
    <scope>IDENTIFICATION</scope>
    <source>
        <strain evidence="3">cv. Bd21</strain>
    </source>
</reference>
<keyword evidence="1" id="KW-0732">Signal</keyword>
<evidence type="ECO:0000313" key="4">
    <source>
        <dbReference type="Proteomes" id="UP000008810"/>
    </source>
</evidence>
<dbReference type="Proteomes" id="UP000008810">
    <property type="component" value="Chromosome 4"/>
</dbReference>
<keyword evidence="4" id="KW-1185">Reference proteome</keyword>
<name>A0A2K2CLM7_BRADI</name>